<dbReference type="InterPro" id="IPR042336">
    <property type="entry name" value="GOLIM4"/>
</dbReference>
<dbReference type="GO" id="GO:0000139">
    <property type="term" value="C:Golgi membrane"/>
    <property type="evidence" value="ECO:0007669"/>
    <property type="project" value="InterPro"/>
</dbReference>
<keyword evidence="5" id="KW-1185">Reference proteome</keyword>
<evidence type="ECO:0000256" key="2">
    <source>
        <dbReference type="SAM" id="MobiDB-lite"/>
    </source>
</evidence>
<feature type="region of interest" description="Disordered" evidence="2">
    <location>
        <begin position="254"/>
        <end position="278"/>
    </location>
</feature>
<sequence length="342" mass="39746">MRVGDRGSNMGSGVCSRRQRRIFQCLLLLTVVCGMIYGGMISYEMHKQLKRTEATALKYQQHQEALSAQLQVVYEHRSRLEKSLQKERLEHKKAKEDYLVYKLDTQQSLNKEKQDSSSRFSSLQVQHQVLKNQHEDLKKQFYDLQEQHQVQSEDHSRLLGEHKEQYEKVQQVKEVEISHLKDNVYNLREENKQLRKAHHDIHTQLQDEHVQHQDLKASHSQLALTLEDHKSALAAAQAQLDEYKQMRESLNRAPNLRRPEQNPAPPQPQAAATAAESRIHEAQKATMLEHAQANDPRARQHTESRVTWESLASCSYLFIIINPNGKTRPSGCFVHSCTIKRR</sequence>
<dbReference type="AlphaFoldDB" id="A0AAQ4S094"/>
<keyword evidence="3" id="KW-1133">Transmembrane helix</keyword>
<dbReference type="PANTHER" id="PTHR22909:SF24">
    <property type="entry name" value="GOLGI INTEGRAL MEMBRANE PROTEIN 4-RELATED"/>
    <property type="match status" value="1"/>
</dbReference>
<organism evidence="4 5">
    <name type="scientific">Gasterosteus aculeatus aculeatus</name>
    <name type="common">three-spined stickleback</name>
    <dbReference type="NCBI Taxonomy" id="481459"/>
    <lineage>
        <taxon>Eukaryota</taxon>
        <taxon>Metazoa</taxon>
        <taxon>Chordata</taxon>
        <taxon>Craniata</taxon>
        <taxon>Vertebrata</taxon>
        <taxon>Euteleostomi</taxon>
        <taxon>Actinopterygii</taxon>
        <taxon>Neopterygii</taxon>
        <taxon>Teleostei</taxon>
        <taxon>Neoteleostei</taxon>
        <taxon>Acanthomorphata</taxon>
        <taxon>Eupercaria</taxon>
        <taxon>Perciformes</taxon>
        <taxon>Cottioidei</taxon>
        <taxon>Gasterosteales</taxon>
        <taxon>Gasterosteidae</taxon>
        <taxon>Gasterosteus</taxon>
    </lineage>
</organism>
<feature type="coiled-coil region" evidence="1">
    <location>
        <begin position="226"/>
        <end position="253"/>
    </location>
</feature>
<feature type="coiled-coil region" evidence="1">
    <location>
        <begin position="77"/>
        <end position="147"/>
    </location>
</feature>
<reference evidence="4" key="3">
    <citation type="submission" date="2025-09" db="UniProtKB">
        <authorList>
            <consortium name="Ensembl"/>
        </authorList>
    </citation>
    <scope>IDENTIFICATION</scope>
</reference>
<proteinExistence type="predicted"/>
<dbReference type="GeneTree" id="ENSGT00940000164637"/>
<evidence type="ECO:0000313" key="5">
    <source>
        <dbReference type="Proteomes" id="UP000007635"/>
    </source>
</evidence>
<keyword evidence="1" id="KW-0175">Coiled coil</keyword>
<accession>A0AAQ4S094</accession>
<keyword evidence="3" id="KW-0472">Membrane</keyword>
<dbReference type="Proteomes" id="UP000007635">
    <property type="component" value="Chromosome I"/>
</dbReference>
<evidence type="ECO:0000256" key="1">
    <source>
        <dbReference type="SAM" id="Coils"/>
    </source>
</evidence>
<dbReference type="Ensembl" id="ENSGACT00000065769.1">
    <property type="protein sequence ID" value="ENSGACP00000068427.1"/>
    <property type="gene ID" value="ENSGACG00000007144.3"/>
</dbReference>
<feature type="transmembrane region" description="Helical" evidence="3">
    <location>
        <begin position="21"/>
        <end position="43"/>
    </location>
</feature>
<name>A0AAQ4S094_GASAC</name>
<protein>
    <recommendedName>
        <fullName evidence="6">Golgi integral membrane protein 4a</fullName>
    </recommendedName>
</protein>
<evidence type="ECO:0000313" key="4">
    <source>
        <dbReference type="Ensembl" id="ENSGACP00000068427.1"/>
    </source>
</evidence>
<keyword evidence="3" id="KW-0812">Transmembrane</keyword>
<evidence type="ECO:0008006" key="6">
    <source>
        <dbReference type="Google" id="ProtNLM"/>
    </source>
</evidence>
<reference evidence="4" key="2">
    <citation type="submission" date="2025-08" db="UniProtKB">
        <authorList>
            <consortium name="Ensembl"/>
        </authorList>
    </citation>
    <scope>IDENTIFICATION</scope>
</reference>
<reference evidence="4 5" key="1">
    <citation type="journal article" date="2021" name="G3 (Bethesda)">
        <title>Improved contiguity of the threespine stickleback genome using long-read sequencing.</title>
        <authorList>
            <person name="Nath S."/>
            <person name="Shaw D.E."/>
            <person name="White M.A."/>
        </authorList>
    </citation>
    <scope>NUCLEOTIDE SEQUENCE [LARGE SCALE GENOMIC DNA]</scope>
    <source>
        <strain evidence="4 5">Lake Benthic</strain>
    </source>
</reference>
<evidence type="ECO:0000256" key="3">
    <source>
        <dbReference type="SAM" id="Phobius"/>
    </source>
</evidence>
<dbReference type="PANTHER" id="PTHR22909">
    <property type="entry name" value="GOLGI INTEGRAL MEMBRANE PROTEIN 4"/>
    <property type="match status" value="1"/>
</dbReference>